<sequence length="91" mass="10557">MPRTYSIILDRVLKEMDDDNLVTLSHLTLLSGFFDLAPSPMCYSPFPTPLLCSSRRFLLVDEGDWGICFRNIHSSRVTIQHHTIPRRIVPW</sequence>
<evidence type="ECO:0000313" key="2">
    <source>
        <dbReference type="Proteomes" id="UP000027265"/>
    </source>
</evidence>
<organism evidence="1 2">
    <name type="scientific">Jaapia argillacea MUCL 33604</name>
    <dbReference type="NCBI Taxonomy" id="933084"/>
    <lineage>
        <taxon>Eukaryota</taxon>
        <taxon>Fungi</taxon>
        <taxon>Dikarya</taxon>
        <taxon>Basidiomycota</taxon>
        <taxon>Agaricomycotina</taxon>
        <taxon>Agaricomycetes</taxon>
        <taxon>Agaricomycetidae</taxon>
        <taxon>Jaapiales</taxon>
        <taxon>Jaapiaceae</taxon>
        <taxon>Jaapia</taxon>
    </lineage>
</organism>
<dbReference type="AlphaFoldDB" id="A0A067PSH5"/>
<dbReference type="Proteomes" id="UP000027265">
    <property type="component" value="Unassembled WGS sequence"/>
</dbReference>
<evidence type="ECO:0000313" key="1">
    <source>
        <dbReference type="EMBL" id="KDQ53276.1"/>
    </source>
</evidence>
<name>A0A067PSH5_9AGAM</name>
<dbReference type="HOGENOM" id="CLU_155375_0_0_1"/>
<reference evidence="2" key="1">
    <citation type="journal article" date="2014" name="Proc. Natl. Acad. Sci. U.S.A.">
        <title>Extensive sampling of basidiomycete genomes demonstrates inadequacy of the white-rot/brown-rot paradigm for wood decay fungi.</title>
        <authorList>
            <person name="Riley R."/>
            <person name="Salamov A.A."/>
            <person name="Brown D.W."/>
            <person name="Nagy L.G."/>
            <person name="Floudas D."/>
            <person name="Held B.W."/>
            <person name="Levasseur A."/>
            <person name="Lombard V."/>
            <person name="Morin E."/>
            <person name="Otillar R."/>
            <person name="Lindquist E.A."/>
            <person name="Sun H."/>
            <person name="LaButti K.M."/>
            <person name="Schmutz J."/>
            <person name="Jabbour D."/>
            <person name="Luo H."/>
            <person name="Baker S.E."/>
            <person name="Pisabarro A.G."/>
            <person name="Walton J.D."/>
            <person name="Blanchette R.A."/>
            <person name="Henrissat B."/>
            <person name="Martin F."/>
            <person name="Cullen D."/>
            <person name="Hibbett D.S."/>
            <person name="Grigoriev I.V."/>
        </authorList>
    </citation>
    <scope>NUCLEOTIDE SEQUENCE [LARGE SCALE GENOMIC DNA]</scope>
    <source>
        <strain evidence="2">MUCL 33604</strain>
    </source>
</reference>
<dbReference type="InParanoid" id="A0A067PSH5"/>
<accession>A0A067PSH5</accession>
<gene>
    <name evidence="1" type="ORF">JAAARDRAFT_61333</name>
</gene>
<protein>
    <submittedName>
        <fullName evidence="1">Uncharacterized protein</fullName>
    </submittedName>
</protein>
<dbReference type="EMBL" id="KL197734">
    <property type="protein sequence ID" value="KDQ53276.1"/>
    <property type="molecule type" value="Genomic_DNA"/>
</dbReference>
<keyword evidence="2" id="KW-1185">Reference proteome</keyword>
<proteinExistence type="predicted"/>